<protein>
    <submittedName>
        <fullName evidence="1">Uncharacterized protein</fullName>
    </submittedName>
</protein>
<dbReference type="RefSeq" id="WP_179843493.1">
    <property type="nucleotide sequence ID" value="NZ_JACCBA010000001.1"/>
</dbReference>
<evidence type="ECO:0000313" key="2">
    <source>
        <dbReference type="Proteomes" id="UP000529783"/>
    </source>
</evidence>
<accession>A0A7Y9EEB9</accession>
<sequence>MVSAKHEGPIQIIRDNPEVVAQLLTTAFRIELSTDLVIRTASEEFTNIAPTAYRADSVIEICEGDSARPSMAVVVEVQQRQDPAKRRSWPVYLTTLKARTRCPCYLLVICPERPVADWAREPIKIGHPGFDLRPLVVGPGVGPLVASTEQAAQAPEMAIVGALANVTPPDREAIEIIHAALVTIENAGRENADLYTDLVLNALPKAARRILEELVKTDIVDYEFKSDLFLRSQAKGEVKGEAKSVLKVLDARGLSVSDEVREQILACTDEQLLDQWLVRAIKVECVDDLFG</sequence>
<reference evidence="1 2" key="1">
    <citation type="submission" date="2020-07" db="EMBL/GenBank/DDBJ databases">
        <title>Sequencing the genomes of 1000 actinobacteria strains.</title>
        <authorList>
            <person name="Klenk H.-P."/>
        </authorList>
    </citation>
    <scope>NUCLEOTIDE SEQUENCE [LARGE SCALE GENOMIC DNA]</scope>
    <source>
        <strain evidence="1 2">DSM 40398</strain>
    </source>
</reference>
<comment type="caution">
    <text evidence="1">The sequence shown here is derived from an EMBL/GenBank/DDBJ whole genome shotgun (WGS) entry which is preliminary data.</text>
</comment>
<organism evidence="1 2">
    <name type="scientific">Actinomadura luteofluorescens</name>
    <dbReference type="NCBI Taxonomy" id="46163"/>
    <lineage>
        <taxon>Bacteria</taxon>
        <taxon>Bacillati</taxon>
        <taxon>Actinomycetota</taxon>
        <taxon>Actinomycetes</taxon>
        <taxon>Streptosporangiales</taxon>
        <taxon>Thermomonosporaceae</taxon>
        <taxon>Actinomadura</taxon>
    </lineage>
</organism>
<evidence type="ECO:0000313" key="1">
    <source>
        <dbReference type="EMBL" id="NYD46196.1"/>
    </source>
</evidence>
<gene>
    <name evidence="1" type="ORF">BJY14_002179</name>
</gene>
<name>A0A7Y9EEB9_9ACTN</name>
<dbReference type="Proteomes" id="UP000529783">
    <property type="component" value="Unassembled WGS sequence"/>
</dbReference>
<dbReference type="PANTHER" id="PTHR34613:SF1">
    <property type="entry name" value="SLL6017 PROTEIN"/>
    <property type="match status" value="1"/>
</dbReference>
<proteinExistence type="predicted"/>
<dbReference type="PANTHER" id="PTHR34613">
    <property type="entry name" value="SLL0800 PROTEIN"/>
    <property type="match status" value="1"/>
</dbReference>
<dbReference type="AlphaFoldDB" id="A0A7Y9EEB9"/>
<dbReference type="EMBL" id="JACCBA010000001">
    <property type="protein sequence ID" value="NYD46196.1"/>
    <property type="molecule type" value="Genomic_DNA"/>
</dbReference>
<keyword evidence="2" id="KW-1185">Reference proteome</keyword>